<evidence type="ECO:0000313" key="1">
    <source>
        <dbReference type="EMBL" id="CRH06103.1"/>
    </source>
</evidence>
<gene>
    <name evidence="1" type="ORF">MAGMO_1930</name>
</gene>
<accession>A0A1S7LI97</accession>
<reference evidence="1" key="1">
    <citation type="submission" date="2015-04" db="EMBL/GenBank/DDBJ databases">
        <authorList>
            <person name="Syromyatnikov M.Y."/>
            <person name="Popov V.N."/>
        </authorList>
    </citation>
    <scope>NUCLEOTIDE SEQUENCE</scope>
    <source>
        <strain evidence="1">MO-1</strain>
    </source>
</reference>
<dbReference type="EMBL" id="LO017727">
    <property type="protein sequence ID" value="CRH06103.1"/>
    <property type="molecule type" value="Genomic_DNA"/>
</dbReference>
<protein>
    <submittedName>
        <fullName evidence="1">Uncharacterized protein</fullName>
    </submittedName>
</protein>
<name>A0A1S7LI97_MAGMO</name>
<sequence length="72" mass="8326">MVDGQRMGYSMSKTPDGIDWKDIHRWQVWPSVSGRTTLNSMALRDPYLHIGHDLLEPLRSNISQLYSHCNGR</sequence>
<proteinExistence type="predicted"/>
<dbReference type="AlphaFoldDB" id="A0A1S7LI97"/>
<organism evidence="1">
    <name type="scientific">Magnetococcus massalia (strain MO-1)</name>
    <dbReference type="NCBI Taxonomy" id="451514"/>
    <lineage>
        <taxon>Bacteria</taxon>
        <taxon>Pseudomonadati</taxon>
        <taxon>Pseudomonadota</taxon>
        <taxon>Magnetococcia</taxon>
        <taxon>Magnetococcales</taxon>
        <taxon>Magnetococcaceae</taxon>
        <taxon>Magnetococcus</taxon>
    </lineage>
</organism>